<gene>
    <name evidence="3" type="ORF">SAMN05421799_11422</name>
</gene>
<dbReference type="Gene3D" id="3.40.1620.10">
    <property type="entry name" value="YefM-like domain"/>
    <property type="match status" value="1"/>
</dbReference>
<keyword evidence="4" id="KW-1185">Reference proteome</keyword>
<sequence length="86" mass="9910">MRTVNATDVRHQLGTLMSSIKVEPVLIEKNGKPIAVMLSIEEFERLQELEDSWWGEQAKKAAEEGLLTEEETKTWLMERLNETADH</sequence>
<dbReference type="SUPFAM" id="SSF143120">
    <property type="entry name" value="YefM-like"/>
    <property type="match status" value="1"/>
</dbReference>
<reference evidence="4" key="1">
    <citation type="submission" date="2017-01" db="EMBL/GenBank/DDBJ databases">
        <authorList>
            <person name="Varghese N."/>
            <person name="Submissions S."/>
        </authorList>
    </citation>
    <scope>NUCLEOTIDE SEQUENCE [LARGE SCALE GENOMIC DNA]</scope>
    <source>
        <strain evidence="4">DSM 16176</strain>
    </source>
</reference>
<name>A0A1N7PJX6_9BACL</name>
<dbReference type="NCBIfam" id="TIGR01552">
    <property type="entry name" value="phd_fam"/>
    <property type="match status" value="1"/>
</dbReference>
<dbReference type="Pfam" id="PF02604">
    <property type="entry name" value="PhdYeFM_antitox"/>
    <property type="match status" value="1"/>
</dbReference>
<dbReference type="InterPro" id="IPR006442">
    <property type="entry name" value="Antitoxin_Phd/YefM"/>
</dbReference>
<evidence type="ECO:0000313" key="4">
    <source>
        <dbReference type="Proteomes" id="UP000186156"/>
    </source>
</evidence>
<comment type="similarity">
    <text evidence="1 2">Belongs to the phD/YefM antitoxin family.</text>
</comment>
<dbReference type="RefSeq" id="WP_076348949.1">
    <property type="nucleotide sequence ID" value="NZ_FTOO01000014.1"/>
</dbReference>
<dbReference type="Proteomes" id="UP000186156">
    <property type="component" value="Unassembled WGS sequence"/>
</dbReference>
<evidence type="ECO:0000256" key="2">
    <source>
        <dbReference type="RuleBase" id="RU362080"/>
    </source>
</evidence>
<proteinExistence type="inferred from homology"/>
<dbReference type="OrthoDB" id="165038at2"/>
<dbReference type="InterPro" id="IPR036165">
    <property type="entry name" value="YefM-like_sf"/>
</dbReference>
<comment type="function">
    <text evidence="2">Antitoxin component of a type II toxin-antitoxin (TA) system.</text>
</comment>
<protein>
    <recommendedName>
        <fullName evidence="2">Antitoxin</fullName>
    </recommendedName>
</protein>
<dbReference type="EMBL" id="FTOO01000014">
    <property type="protein sequence ID" value="SIT10866.1"/>
    <property type="molecule type" value="Genomic_DNA"/>
</dbReference>
<evidence type="ECO:0000256" key="1">
    <source>
        <dbReference type="ARBA" id="ARBA00009981"/>
    </source>
</evidence>
<accession>A0A1N7PJX6</accession>
<dbReference type="AlphaFoldDB" id="A0A1N7PJX6"/>
<dbReference type="STRING" id="252246.SAMN05421799_11422"/>
<organism evidence="3 4">
    <name type="scientific">Alicyclobacillus vulcanalis</name>
    <dbReference type="NCBI Taxonomy" id="252246"/>
    <lineage>
        <taxon>Bacteria</taxon>
        <taxon>Bacillati</taxon>
        <taxon>Bacillota</taxon>
        <taxon>Bacilli</taxon>
        <taxon>Bacillales</taxon>
        <taxon>Alicyclobacillaceae</taxon>
        <taxon>Alicyclobacillus</taxon>
    </lineage>
</organism>
<evidence type="ECO:0000313" key="3">
    <source>
        <dbReference type="EMBL" id="SIT10866.1"/>
    </source>
</evidence>